<dbReference type="AlphaFoldDB" id="A0A179T4B1"/>
<dbReference type="CDD" id="cd03354">
    <property type="entry name" value="LbH_SAT"/>
    <property type="match status" value="1"/>
</dbReference>
<dbReference type="OrthoDB" id="9814490at2"/>
<dbReference type="Pfam" id="PF00132">
    <property type="entry name" value="Hexapep"/>
    <property type="match status" value="1"/>
</dbReference>
<name>A0A179T4B1_9BACI</name>
<evidence type="ECO:0000256" key="1">
    <source>
        <dbReference type="ARBA" id="ARBA00007274"/>
    </source>
</evidence>
<keyword evidence="3" id="KW-0677">Repeat</keyword>
<keyword evidence="2 5" id="KW-0808">Transferase</keyword>
<comment type="caution">
    <text evidence="5">The sequence shown here is derived from an EMBL/GenBank/DDBJ whole genome shotgun (WGS) entry which is preliminary data.</text>
</comment>
<sequence length="190" mass="21069">MIKSKEELINYLAKDKIALYKTYKRPKLIGDEIWRFQIIYRKYEYTRNCLKKKIHLPYLLFLKYRFNKLSIKLGFSIPINTIDSGLSIAHYGTIVINGNSKIGKNCRIQEGVTIGATSGEVKAPLIGDNVFIGSGAKIIGDIKIADDVVIGAGSVVVKSIYEKGITVAGVPAKKASNNNSLKFINSDLLK</sequence>
<evidence type="ECO:0000256" key="4">
    <source>
        <dbReference type="ARBA" id="ARBA00023315"/>
    </source>
</evidence>
<keyword evidence="6" id="KW-1185">Reference proteome</keyword>
<dbReference type="InterPro" id="IPR045304">
    <property type="entry name" value="LbH_SAT"/>
</dbReference>
<dbReference type="InterPro" id="IPR001451">
    <property type="entry name" value="Hexapep"/>
</dbReference>
<reference evidence="6" key="1">
    <citation type="submission" date="2016-04" db="EMBL/GenBank/DDBJ databases">
        <authorList>
            <person name="Lyu Z."/>
            <person name="Lyu W."/>
        </authorList>
    </citation>
    <scope>NUCLEOTIDE SEQUENCE [LARGE SCALE GENOMIC DNA]</scope>
    <source>
        <strain evidence="6">C44</strain>
    </source>
</reference>
<dbReference type="InterPro" id="IPR018357">
    <property type="entry name" value="Hexapep_transf_CS"/>
</dbReference>
<organism evidence="5 6">
    <name type="scientific">Metabacillus litoralis</name>
    <dbReference type="NCBI Taxonomy" id="152268"/>
    <lineage>
        <taxon>Bacteria</taxon>
        <taxon>Bacillati</taxon>
        <taxon>Bacillota</taxon>
        <taxon>Bacilli</taxon>
        <taxon>Bacillales</taxon>
        <taxon>Bacillaceae</taxon>
        <taxon>Metabacillus</taxon>
    </lineage>
</organism>
<evidence type="ECO:0000313" key="5">
    <source>
        <dbReference type="EMBL" id="OAS88188.1"/>
    </source>
</evidence>
<accession>A0A179T4B1</accession>
<evidence type="ECO:0000313" key="6">
    <source>
        <dbReference type="Proteomes" id="UP000078534"/>
    </source>
</evidence>
<dbReference type="PANTHER" id="PTHR42811">
    <property type="entry name" value="SERINE ACETYLTRANSFERASE"/>
    <property type="match status" value="1"/>
</dbReference>
<gene>
    <name evidence="5" type="ORF">A6K24_17590</name>
</gene>
<dbReference type="GO" id="GO:0016746">
    <property type="term" value="F:acyltransferase activity"/>
    <property type="evidence" value="ECO:0007669"/>
    <property type="project" value="UniProtKB-KW"/>
</dbReference>
<protein>
    <submittedName>
        <fullName evidence="5">Serine acetyltransferase</fullName>
    </submittedName>
</protein>
<dbReference type="Gene3D" id="2.160.10.10">
    <property type="entry name" value="Hexapeptide repeat proteins"/>
    <property type="match status" value="1"/>
</dbReference>
<comment type="similarity">
    <text evidence="1">Belongs to the transferase hexapeptide repeat family.</text>
</comment>
<dbReference type="RefSeq" id="WP_066328851.1">
    <property type="nucleotide sequence ID" value="NZ_LWSG01000005.1"/>
</dbReference>
<dbReference type="InterPro" id="IPR011004">
    <property type="entry name" value="Trimer_LpxA-like_sf"/>
</dbReference>
<dbReference type="STRING" id="152268.A6K24_17590"/>
<keyword evidence="4" id="KW-0012">Acyltransferase</keyword>
<dbReference type="Proteomes" id="UP000078534">
    <property type="component" value="Unassembled WGS sequence"/>
</dbReference>
<dbReference type="SUPFAM" id="SSF51161">
    <property type="entry name" value="Trimeric LpxA-like enzymes"/>
    <property type="match status" value="1"/>
</dbReference>
<dbReference type="EMBL" id="LWSG01000005">
    <property type="protein sequence ID" value="OAS88188.1"/>
    <property type="molecule type" value="Genomic_DNA"/>
</dbReference>
<dbReference type="PROSITE" id="PS00101">
    <property type="entry name" value="HEXAPEP_TRANSFERASES"/>
    <property type="match status" value="1"/>
</dbReference>
<evidence type="ECO:0000256" key="2">
    <source>
        <dbReference type="ARBA" id="ARBA00022679"/>
    </source>
</evidence>
<proteinExistence type="inferred from homology"/>
<evidence type="ECO:0000256" key="3">
    <source>
        <dbReference type="ARBA" id="ARBA00022737"/>
    </source>
</evidence>